<dbReference type="InterPro" id="IPR039197">
    <property type="entry name" value="Mrs1/Cce1"/>
</dbReference>
<dbReference type="AlphaFoldDB" id="A0A1E3PCJ9"/>
<dbReference type="GO" id="GO:0000403">
    <property type="term" value="F:Y-form DNA binding"/>
    <property type="evidence" value="ECO:0007669"/>
    <property type="project" value="TreeGrafter"/>
</dbReference>
<dbReference type="EMBL" id="KV454208">
    <property type="protein sequence ID" value="ODQ62934.1"/>
    <property type="molecule type" value="Genomic_DNA"/>
</dbReference>
<dbReference type="RefSeq" id="XP_019042141.1">
    <property type="nucleotide sequence ID" value="XM_019184500.1"/>
</dbReference>
<gene>
    <name evidence="3" type="ORF">WICANDRAFT_77094</name>
</gene>
<accession>A0A1E3PCJ9</accession>
<dbReference type="GO" id="GO:0004520">
    <property type="term" value="F:DNA endonuclease activity"/>
    <property type="evidence" value="ECO:0007669"/>
    <property type="project" value="TreeGrafter"/>
</dbReference>
<evidence type="ECO:0000256" key="1">
    <source>
        <dbReference type="SAM" id="MobiDB-lite"/>
    </source>
</evidence>
<dbReference type="OrthoDB" id="3980521at2759"/>
<evidence type="ECO:0000259" key="2">
    <source>
        <dbReference type="Pfam" id="PF09159"/>
    </source>
</evidence>
<protein>
    <recommendedName>
        <fullName evidence="2">Mitochondrial resolvase Ydc2 catalytic domain-containing protein</fullName>
    </recommendedName>
</protein>
<feature type="domain" description="Mitochondrial resolvase Ydc2 catalytic" evidence="2">
    <location>
        <begin position="6"/>
        <end position="124"/>
    </location>
</feature>
<dbReference type="InterPro" id="IPR036397">
    <property type="entry name" value="RNaseH_sf"/>
</dbReference>
<proteinExistence type="predicted"/>
<evidence type="ECO:0000313" key="4">
    <source>
        <dbReference type="Proteomes" id="UP000094112"/>
    </source>
</evidence>
<dbReference type="Gene3D" id="3.30.420.10">
    <property type="entry name" value="Ribonuclease H-like superfamily/Ribonuclease H"/>
    <property type="match status" value="1"/>
</dbReference>
<feature type="compositionally biased region" description="Basic and acidic residues" evidence="1">
    <location>
        <begin position="161"/>
        <end position="172"/>
    </location>
</feature>
<dbReference type="Proteomes" id="UP000094112">
    <property type="component" value="Unassembled WGS sequence"/>
</dbReference>
<dbReference type="GO" id="GO:0000402">
    <property type="term" value="F:crossed form four-way junction DNA binding"/>
    <property type="evidence" value="ECO:0007669"/>
    <property type="project" value="TreeGrafter"/>
</dbReference>
<dbReference type="Pfam" id="PF09159">
    <property type="entry name" value="Ydc2-catalyt"/>
    <property type="match status" value="1"/>
</dbReference>
<dbReference type="GeneID" id="30201746"/>
<feature type="region of interest" description="Disordered" evidence="1">
    <location>
        <begin position="161"/>
        <end position="191"/>
    </location>
</feature>
<reference evidence="3 4" key="1">
    <citation type="journal article" date="2016" name="Proc. Natl. Acad. Sci. U.S.A.">
        <title>Comparative genomics of biotechnologically important yeasts.</title>
        <authorList>
            <person name="Riley R."/>
            <person name="Haridas S."/>
            <person name="Wolfe K.H."/>
            <person name="Lopes M.R."/>
            <person name="Hittinger C.T."/>
            <person name="Goeker M."/>
            <person name="Salamov A.A."/>
            <person name="Wisecaver J.H."/>
            <person name="Long T.M."/>
            <person name="Calvey C.H."/>
            <person name="Aerts A.L."/>
            <person name="Barry K.W."/>
            <person name="Choi C."/>
            <person name="Clum A."/>
            <person name="Coughlan A.Y."/>
            <person name="Deshpande S."/>
            <person name="Douglass A.P."/>
            <person name="Hanson S.J."/>
            <person name="Klenk H.-P."/>
            <person name="LaButti K.M."/>
            <person name="Lapidus A."/>
            <person name="Lindquist E.A."/>
            <person name="Lipzen A.M."/>
            <person name="Meier-Kolthoff J.P."/>
            <person name="Ohm R.A."/>
            <person name="Otillar R.P."/>
            <person name="Pangilinan J.L."/>
            <person name="Peng Y."/>
            <person name="Rokas A."/>
            <person name="Rosa C.A."/>
            <person name="Scheuner C."/>
            <person name="Sibirny A.A."/>
            <person name="Slot J.C."/>
            <person name="Stielow J.B."/>
            <person name="Sun H."/>
            <person name="Kurtzman C.P."/>
            <person name="Blackwell M."/>
            <person name="Grigoriev I.V."/>
            <person name="Jeffries T.W."/>
        </authorList>
    </citation>
    <scope>NUCLEOTIDE SEQUENCE [LARGE SCALE GENOMIC DNA]</scope>
    <source>
        <strain evidence="4">ATCC 58044 / CBS 1984 / NCYC 433 / NRRL Y-366-8</strain>
    </source>
</reference>
<name>A0A1E3PCJ9_WICAA</name>
<dbReference type="GO" id="GO:0070336">
    <property type="term" value="F:flap-structured DNA binding"/>
    <property type="evidence" value="ECO:0007669"/>
    <property type="project" value="TreeGrafter"/>
</dbReference>
<organism evidence="3 4">
    <name type="scientific">Wickerhamomyces anomalus (strain ATCC 58044 / CBS 1984 / NCYC 433 / NRRL Y-366-8)</name>
    <name type="common">Yeast</name>
    <name type="synonym">Hansenula anomala</name>
    <dbReference type="NCBI Taxonomy" id="683960"/>
    <lineage>
        <taxon>Eukaryota</taxon>
        <taxon>Fungi</taxon>
        <taxon>Dikarya</taxon>
        <taxon>Ascomycota</taxon>
        <taxon>Saccharomycotina</taxon>
        <taxon>Saccharomycetes</taxon>
        <taxon>Phaffomycetales</taxon>
        <taxon>Wickerhamomycetaceae</taxon>
        <taxon>Wickerhamomyces</taxon>
    </lineage>
</organism>
<sequence>MIMKDSVVVSASPQRMGLYWTPDNSDRSTNKNSKKVRLRLVEKWLADYSKDSSSNPFILPVDVTIENDDPKKSRSASKWIFETVMKNSRFHSGELDSKIVEKGDDLVDSLLHGLSYVKWEKNRMILNMEMKESIDAVIETSDKMYLSHMKSLEFLDSKNNKKDIPLEETEKPKVKRSRKTSKRRTKIEETA</sequence>
<dbReference type="InterPro" id="IPR015242">
    <property type="entry name" value="Ydc2_cat"/>
</dbReference>
<evidence type="ECO:0000313" key="3">
    <source>
        <dbReference type="EMBL" id="ODQ62934.1"/>
    </source>
</evidence>
<dbReference type="PANTHER" id="PTHR28072:SF1">
    <property type="entry name" value="CRUCIFORM CUTTING ENDONUCLEASE 1, MITOCHONDRIAL-RELATED"/>
    <property type="match status" value="1"/>
</dbReference>
<dbReference type="SUPFAM" id="SSF53098">
    <property type="entry name" value="Ribonuclease H-like"/>
    <property type="match status" value="1"/>
</dbReference>
<dbReference type="PANTHER" id="PTHR28072">
    <property type="entry name" value="CRUCIFORM CUTTING ENDONUCLEASE 1, MITOCHONDRIAL-RELATED"/>
    <property type="match status" value="1"/>
</dbReference>
<feature type="compositionally biased region" description="Basic residues" evidence="1">
    <location>
        <begin position="173"/>
        <end position="185"/>
    </location>
</feature>
<keyword evidence="4" id="KW-1185">Reference proteome</keyword>
<dbReference type="InterPro" id="IPR012337">
    <property type="entry name" value="RNaseH-like_sf"/>
</dbReference>
<dbReference type="GO" id="GO:0005739">
    <property type="term" value="C:mitochondrion"/>
    <property type="evidence" value="ECO:0007669"/>
    <property type="project" value="TreeGrafter"/>
</dbReference>